<sequence>MAFHDHVGVDHIATQALSATRAGLVEERTHTIEAATAGISADVSLPVASCVSAAVASASHGAIAQGFGASGQMSRINDLAFVARTVAHNAHAAETAAAHGTRLATMDKSID</sequence>
<gene>
    <name evidence="1" type="ORF">DI609_01225</name>
</gene>
<reference evidence="1 2" key="1">
    <citation type="submission" date="2017-11" db="EMBL/GenBank/DDBJ databases">
        <title>Infants hospitalized years apart are colonized by the same room-sourced microbial strains.</title>
        <authorList>
            <person name="Brooks B."/>
            <person name="Olm M.R."/>
            <person name="Firek B.A."/>
            <person name="Baker R."/>
            <person name="Thomas B.C."/>
            <person name="Morowitz M.J."/>
            <person name="Banfield J.F."/>
        </authorList>
    </citation>
    <scope>NUCLEOTIDE SEQUENCE [LARGE SCALE GENOMIC DNA]</scope>
    <source>
        <strain evidence="1">S2_012_000_R3_87</strain>
    </source>
</reference>
<proteinExistence type="predicted"/>
<evidence type="ECO:0000313" key="1">
    <source>
        <dbReference type="EMBL" id="PZP03260.1"/>
    </source>
</evidence>
<protein>
    <submittedName>
        <fullName evidence="1">Uncharacterized protein</fullName>
    </submittedName>
</protein>
<dbReference type="EMBL" id="QFNY01000015">
    <property type="protein sequence ID" value="PZP03260.1"/>
    <property type="molecule type" value="Genomic_DNA"/>
</dbReference>
<dbReference type="AlphaFoldDB" id="A0A2W5BFT2"/>
<accession>A0A2W5BFT2</accession>
<dbReference type="Proteomes" id="UP000249451">
    <property type="component" value="Unassembled WGS sequence"/>
</dbReference>
<evidence type="ECO:0000313" key="2">
    <source>
        <dbReference type="Proteomes" id="UP000249451"/>
    </source>
</evidence>
<comment type="caution">
    <text evidence="1">The sequence shown here is derived from an EMBL/GenBank/DDBJ whole genome shotgun (WGS) entry which is preliminary data.</text>
</comment>
<name>A0A2W5BFT2_9CORY</name>
<organism evidence="1 2">
    <name type="scientific">Corynebacterium urealyticum</name>
    <dbReference type="NCBI Taxonomy" id="43771"/>
    <lineage>
        <taxon>Bacteria</taxon>
        <taxon>Bacillati</taxon>
        <taxon>Actinomycetota</taxon>
        <taxon>Actinomycetes</taxon>
        <taxon>Mycobacteriales</taxon>
        <taxon>Corynebacteriaceae</taxon>
        <taxon>Corynebacterium</taxon>
    </lineage>
</organism>